<proteinExistence type="predicted"/>
<evidence type="ECO:0000313" key="1">
    <source>
        <dbReference type="EMBL" id="MBH1640993.1"/>
    </source>
</evidence>
<name>A0AA40Y1Q2_STEMA</name>
<protein>
    <submittedName>
        <fullName evidence="1">Uncharacterized protein</fullName>
    </submittedName>
</protein>
<accession>A0AA40Y1Q2</accession>
<evidence type="ECO:0000313" key="2">
    <source>
        <dbReference type="Proteomes" id="UP000616785"/>
    </source>
</evidence>
<sequence>MLVEYEAADASTVSFKFESREQGRRFRKLAKKHDTLAAMRELGLHSEARRVILNQITAAMTSDCAHHIFESLRCFEKRKFVPGFNLLRKPLLDSLMYLSWMVADEDGFYSAFAAGDPTKLTQKLLGNRRREILSSAIAKIGLSDLVSAEELISVVFDAGNPYGLYGFFQHAVHLITVERIEIRTSPENFNFIFKDPSDDGLYETLYMALPTALLYLSHVIMALHERVAAPDEGAKAAFSFRTTNMYRCLHQKGYAEAFSELMGEILSPRITCPSCSSPLKVTMHNVPLLLLAESFRCTRCQRRSAFPLSWAFGQPFSLAESEEVPTIGA</sequence>
<comment type="caution">
    <text evidence="1">The sequence shown here is derived from an EMBL/GenBank/DDBJ whole genome shotgun (WGS) entry which is preliminary data.</text>
</comment>
<dbReference type="AlphaFoldDB" id="A0AA40Y1Q2"/>
<dbReference type="EMBL" id="JADUNO010000070">
    <property type="protein sequence ID" value="MBH1640993.1"/>
    <property type="molecule type" value="Genomic_DNA"/>
</dbReference>
<dbReference type="Proteomes" id="UP000616785">
    <property type="component" value="Unassembled WGS sequence"/>
</dbReference>
<reference evidence="1" key="1">
    <citation type="submission" date="2020-11" db="EMBL/GenBank/DDBJ databases">
        <title>Enhanced detection system for hospital associated transmission using whole genome sequencing surveillance.</title>
        <authorList>
            <person name="Harrison L.H."/>
            <person name="Van Tyne D."/>
            <person name="Marsh J.W."/>
            <person name="Griffith M.P."/>
            <person name="Snyder D.J."/>
            <person name="Cooper V.S."/>
            <person name="Mustapha M."/>
        </authorList>
    </citation>
    <scope>NUCLEOTIDE SEQUENCE</scope>
    <source>
        <strain evidence="1">STEN00092</strain>
    </source>
</reference>
<organism evidence="1 2">
    <name type="scientific">Stenotrophomonas maltophilia</name>
    <name type="common">Pseudomonas maltophilia</name>
    <name type="synonym">Xanthomonas maltophilia</name>
    <dbReference type="NCBI Taxonomy" id="40324"/>
    <lineage>
        <taxon>Bacteria</taxon>
        <taxon>Pseudomonadati</taxon>
        <taxon>Pseudomonadota</taxon>
        <taxon>Gammaproteobacteria</taxon>
        <taxon>Lysobacterales</taxon>
        <taxon>Lysobacteraceae</taxon>
        <taxon>Stenotrophomonas</taxon>
        <taxon>Stenotrophomonas maltophilia group</taxon>
    </lineage>
</organism>
<gene>
    <name evidence="1" type="ORF">I5U57_16220</name>
</gene>